<name>A0A1I7ZGQ2_9BILA</name>
<organism evidence="2 3">
    <name type="scientific">Steinernema glaseri</name>
    <dbReference type="NCBI Taxonomy" id="37863"/>
    <lineage>
        <taxon>Eukaryota</taxon>
        <taxon>Metazoa</taxon>
        <taxon>Ecdysozoa</taxon>
        <taxon>Nematoda</taxon>
        <taxon>Chromadorea</taxon>
        <taxon>Rhabditida</taxon>
        <taxon>Tylenchina</taxon>
        <taxon>Panagrolaimomorpha</taxon>
        <taxon>Strongyloidoidea</taxon>
        <taxon>Steinernematidae</taxon>
        <taxon>Steinernema</taxon>
    </lineage>
</organism>
<evidence type="ECO:0000256" key="1">
    <source>
        <dbReference type="SAM" id="MobiDB-lite"/>
    </source>
</evidence>
<feature type="region of interest" description="Disordered" evidence="1">
    <location>
        <begin position="112"/>
        <end position="136"/>
    </location>
</feature>
<proteinExistence type="predicted"/>
<evidence type="ECO:0000313" key="3">
    <source>
        <dbReference type="WBParaSite" id="L893_g2603.t2"/>
    </source>
</evidence>
<dbReference type="AlphaFoldDB" id="A0A1I7ZGQ2"/>
<sequence>MEIDFANLKEGTVTKPDGTKVTTTIKKEHDGTSTIKIVEKRPDGSESMRSVRKKLTGNDKEEMDEMYAKYVPGTVTKPDGAKVTTTIDKKDDGSSVTTVVELQKDGTETTKTITVNSDGSRSMASKIKGPTQGTRTQISNEEAQKLLKDAKPGTVTHPDGTKVTTTVKHEGTYTVTTIETAKPDGSVSTRTIRQSTK</sequence>
<protein>
    <submittedName>
        <fullName evidence="3">G5 domain-containing protein</fullName>
    </submittedName>
</protein>
<dbReference type="Proteomes" id="UP000095287">
    <property type="component" value="Unplaced"/>
</dbReference>
<dbReference type="WBParaSite" id="L893_g2603.t2">
    <property type="protein sequence ID" value="L893_g2603.t2"/>
    <property type="gene ID" value="L893_g2603"/>
</dbReference>
<evidence type="ECO:0000313" key="2">
    <source>
        <dbReference type="Proteomes" id="UP000095287"/>
    </source>
</evidence>
<accession>A0A1I7ZGQ2</accession>
<feature type="compositionally biased region" description="Basic and acidic residues" evidence="1">
    <location>
        <begin position="25"/>
        <end position="46"/>
    </location>
</feature>
<reference evidence="3" key="1">
    <citation type="submission" date="2016-11" db="UniProtKB">
        <authorList>
            <consortium name="WormBaseParasite"/>
        </authorList>
    </citation>
    <scope>IDENTIFICATION</scope>
</reference>
<feature type="compositionally biased region" description="Polar residues" evidence="1">
    <location>
        <begin position="112"/>
        <end position="123"/>
    </location>
</feature>
<feature type="region of interest" description="Disordered" evidence="1">
    <location>
        <begin position="1"/>
        <end position="60"/>
    </location>
</feature>
<keyword evidence="2" id="KW-1185">Reference proteome</keyword>